<keyword evidence="2" id="KW-1185">Reference proteome</keyword>
<organism evidence="1 2">
    <name type="scientific">Eretmocerus hayati</name>
    <dbReference type="NCBI Taxonomy" id="131215"/>
    <lineage>
        <taxon>Eukaryota</taxon>
        <taxon>Metazoa</taxon>
        <taxon>Ecdysozoa</taxon>
        <taxon>Arthropoda</taxon>
        <taxon>Hexapoda</taxon>
        <taxon>Insecta</taxon>
        <taxon>Pterygota</taxon>
        <taxon>Neoptera</taxon>
        <taxon>Endopterygota</taxon>
        <taxon>Hymenoptera</taxon>
        <taxon>Apocrita</taxon>
        <taxon>Proctotrupomorpha</taxon>
        <taxon>Chalcidoidea</taxon>
        <taxon>Aphelinidae</taxon>
        <taxon>Aphelininae</taxon>
        <taxon>Eretmocerus</taxon>
    </lineage>
</organism>
<dbReference type="EMBL" id="CM056743">
    <property type="protein sequence ID" value="KAJ8669913.1"/>
    <property type="molecule type" value="Genomic_DNA"/>
</dbReference>
<gene>
    <name evidence="1" type="ORF">QAD02_001172</name>
</gene>
<evidence type="ECO:0000313" key="2">
    <source>
        <dbReference type="Proteomes" id="UP001239111"/>
    </source>
</evidence>
<dbReference type="Proteomes" id="UP001239111">
    <property type="component" value="Chromosome 3"/>
</dbReference>
<reference evidence="1" key="1">
    <citation type="submission" date="2023-04" db="EMBL/GenBank/DDBJ databases">
        <title>A chromosome-level genome assembly of the parasitoid wasp Eretmocerus hayati.</title>
        <authorList>
            <person name="Zhong Y."/>
            <person name="Liu S."/>
            <person name="Liu Y."/>
        </authorList>
    </citation>
    <scope>NUCLEOTIDE SEQUENCE</scope>
    <source>
        <strain evidence="1">ZJU_SS_LIU_2023</strain>
    </source>
</reference>
<proteinExistence type="predicted"/>
<sequence length="123" mass="14494">MSVLFDDDESDSSDWPKRRKRACSQNYCDETVQRYSDKKFVRMFRLPRDIVNSLIKQYASSEYFESEVSDSRGLPKIAPRHQMYCFLYFVGHQAATYEGTFDRFDLPADTVFNIPKRAAMHLI</sequence>
<evidence type="ECO:0000313" key="1">
    <source>
        <dbReference type="EMBL" id="KAJ8669913.1"/>
    </source>
</evidence>
<comment type="caution">
    <text evidence="1">The sequence shown here is derived from an EMBL/GenBank/DDBJ whole genome shotgun (WGS) entry which is preliminary data.</text>
</comment>
<name>A0ACC2NGA0_9HYME</name>
<accession>A0ACC2NGA0</accession>
<protein>
    <submittedName>
        <fullName evidence="1">Uncharacterized protein</fullName>
    </submittedName>
</protein>